<name>A0A2T0UGT7_9ACTN</name>
<dbReference type="Pfam" id="PF04616">
    <property type="entry name" value="Glyco_hydro_43"/>
    <property type="match status" value="1"/>
</dbReference>
<dbReference type="GO" id="GO:0004553">
    <property type="term" value="F:hydrolase activity, hydrolyzing O-glycosyl compounds"/>
    <property type="evidence" value="ECO:0007669"/>
    <property type="project" value="InterPro"/>
</dbReference>
<dbReference type="OrthoDB" id="9806701at2"/>
<keyword evidence="4" id="KW-0624">Polysaccharide degradation</keyword>
<evidence type="ECO:0000259" key="5">
    <source>
        <dbReference type="PROSITE" id="PS50022"/>
    </source>
</evidence>
<keyword evidence="4" id="KW-0119">Carbohydrate metabolism</keyword>
<dbReference type="SUPFAM" id="SSF49785">
    <property type="entry name" value="Galactose-binding domain-like"/>
    <property type="match status" value="1"/>
</dbReference>
<evidence type="ECO:0000256" key="4">
    <source>
        <dbReference type="ARBA" id="ARBA00023326"/>
    </source>
</evidence>
<dbReference type="SUPFAM" id="SSF49265">
    <property type="entry name" value="Fibronectin type III"/>
    <property type="match status" value="1"/>
</dbReference>
<evidence type="ECO:0000313" key="7">
    <source>
        <dbReference type="EMBL" id="PRY57160.1"/>
    </source>
</evidence>
<dbReference type="CDD" id="cd08982">
    <property type="entry name" value="GH43-like"/>
    <property type="match status" value="1"/>
</dbReference>
<keyword evidence="8" id="KW-1185">Reference proteome</keyword>
<protein>
    <submittedName>
        <fullName evidence="7">Glycosyl hydrolase family 43</fullName>
    </submittedName>
</protein>
<dbReference type="InterPro" id="IPR008979">
    <property type="entry name" value="Galactose-bd-like_sf"/>
</dbReference>
<evidence type="ECO:0000313" key="8">
    <source>
        <dbReference type="Proteomes" id="UP000238176"/>
    </source>
</evidence>
<organism evidence="7 8">
    <name type="scientific">Glycomyces artemisiae</name>
    <dbReference type="NCBI Taxonomy" id="1076443"/>
    <lineage>
        <taxon>Bacteria</taxon>
        <taxon>Bacillati</taxon>
        <taxon>Actinomycetota</taxon>
        <taxon>Actinomycetes</taxon>
        <taxon>Glycomycetales</taxon>
        <taxon>Glycomycetaceae</taxon>
        <taxon>Glycomyces</taxon>
    </lineage>
</organism>
<dbReference type="InterPro" id="IPR036116">
    <property type="entry name" value="FN3_sf"/>
</dbReference>
<dbReference type="Gene3D" id="2.115.10.20">
    <property type="entry name" value="Glycosyl hydrolase domain, family 43"/>
    <property type="match status" value="1"/>
</dbReference>
<dbReference type="InterPro" id="IPR006710">
    <property type="entry name" value="Glyco_hydro_43"/>
</dbReference>
<reference evidence="7 8" key="1">
    <citation type="submission" date="2018-03" db="EMBL/GenBank/DDBJ databases">
        <title>Genomic Encyclopedia of Type Strains, Phase III (KMG-III): the genomes of soil and plant-associated and newly described type strains.</title>
        <authorList>
            <person name="Whitman W."/>
        </authorList>
    </citation>
    <scope>NUCLEOTIDE SEQUENCE [LARGE SCALE GENOMIC DNA]</scope>
    <source>
        <strain evidence="7 8">CGMCC 4.7067</strain>
    </source>
</reference>
<evidence type="ECO:0000256" key="3">
    <source>
        <dbReference type="ARBA" id="ARBA00023295"/>
    </source>
</evidence>
<comment type="similarity">
    <text evidence="1">Belongs to the glycosyl hydrolase 43 family.</text>
</comment>
<gene>
    <name evidence="7" type="ORF">B0I28_1076</name>
</gene>
<feature type="domain" description="Fibronectin type-III" evidence="6">
    <location>
        <begin position="504"/>
        <end position="594"/>
    </location>
</feature>
<sequence length="601" mass="65619">MDDLGHYCNPLDLAYRYQDLRFKGVVQGVVFGEPRRSVHREGADPSVVRFRNRFYLFASMSRGFWHSADLVDWEYRASEALPAYDYAPDARVIDGALIVCASKKDAPCPFFRSEDPLTGDFTEVAPGTFPFWDPNLFQDEDGKVFLYWGCSSTVPVRGVQVDPESFTPLGEPVDLVAADTTARGWERTGEDHVKAVPRTELERKIAQFQSGEPYIEGAWMTRRGDTYYLQYAAPGTQWNTYADGYFTSPSPLGPFAYSPHSPFSSKPGGFATGAGHGSTFQDAHGNWWHAATMRISVNDPFERRVGIFPAGFDADGVLFCNQHFGDYPRPVPAGSADPWADPPWMLLSYRAEATASSSLAGHGPALAADEDIRTWWAAGSREPGEWVSLDLGATQRVHAIQVNLAAHGVDAPECPDGVDVGHSWRGVFAEHQAAEFLVEVSADGAAWEAVRDTRGTGEDGPHALVVLEGGRQVRHVRVTAGRQPFDAVFAVSGLRVFGIGGGPAPEPVAVTAVRTDDLTARLDWPESPGADGYNVRYGAHPEKLYQSRLVHGRNELELRTLNADTDYWVAVDAFNGGGIAPGTTVRVVTNGPQPENVVAID</sequence>
<evidence type="ECO:0000259" key="6">
    <source>
        <dbReference type="PROSITE" id="PS50853"/>
    </source>
</evidence>
<dbReference type="RefSeq" id="WP_106365176.1">
    <property type="nucleotide sequence ID" value="NZ_PVTJ01000007.1"/>
</dbReference>
<accession>A0A2T0UGT7</accession>
<dbReference type="Proteomes" id="UP000238176">
    <property type="component" value="Unassembled WGS sequence"/>
</dbReference>
<dbReference type="CDD" id="cd00063">
    <property type="entry name" value="FN3"/>
    <property type="match status" value="1"/>
</dbReference>
<dbReference type="Gene3D" id="2.60.120.260">
    <property type="entry name" value="Galactose-binding domain-like"/>
    <property type="match status" value="1"/>
</dbReference>
<dbReference type="InterPro" id="IPR051795">
    <property type="entry name" value="Glycosyl_Hydrlase_43"/>
</dbReference>
<evidence type="ECO:0000256" key="2">
    <source>
        <dbReference type="ARBA" id="ARBA00022801"/>
    </source>
</evidence>
<dbReference type="Gene3D" id="2.60.40.10">
    <property type="entry name" value="Immunoglobulins"/>
    <property type="match status" value="1"/>
</dbReference>
<dbReference type="InterPro" id="IPR013783">
    <property type="entry name" value="Ig-like_fold"/>
</dbReference>
<dbReference type="SUPFAM" id="SSF75005">
    <property type="entry name" value="Arabinanase/levansucrase/invertase"/>
    <property type="match status" value="1"/>
</dbReference>
<feature type="domain" description="F5/8 type C" evidence="5">
    <location>
        <begin position="340"/>
        <end position="499"/>
    </location>
</feature>
<dbReference type="AlphaFoldDB" id="A0A2T0UGT7"/>
<dbReference type="InterPro" id="IPR000421">
    <property type="entry name" value="FA58C"/>
</dbReference>
<evidence type="ECO:0000256" key="1">
    <source>
        <dbReference type="ARBA" id="ARBA00009865"/>
    </source>
</evidence>
<dbReference type="PANTHER" id="PTHR42812:SF12">
    <property type="entry name" value="BETA-XYLOSIDASE-RELATED"/>
    <property type="match status" value="1"/>
</dbReference>
<dbReference type="InterPro" id="IPR023296">
    <property type="entry name" value="Glyco_hydro_beta-prop_sf"/>
</dbReference>
<dbReference type="PROSITE" id="PS50022">
    <property type="entry name" value="FA58C_3"/>
    <property type="match status" value="1"/>
</dbReference>
<dbReference type="PROSITE" id="PS50853">
    <property type="entry name" value="FN3"/>
    <property type="match status" value="1"/>
</dbReference>
<dbReference type="EMBL" id="PVTJ01000007">
    <property type="protein sequence ID" value="PRY57160.1"/>
    <property type="molecule type" value="Genomic_DNA"/>
</dbReference>
<comment type="caution">
    <text evidence="7">The sequence shown here is derived from an EMBL/GenBank/DDBJ whole genome shotgun (WGS) entry which is preliminary data.</text>
</comment>
<dbReference type="GO" id="GO:0000272">
    <property type="term" value="P:polysaccharide catabolic process"/>
    <property type="evidence" value="ECO:0007669"/>
    <property type="project" value="UniProtKB-KW"/>
</dbReference>
<dbReference type="PANTHER" id="PTHR42812">
    <property type="entry name" value="BETA-XYLOSIDASE"/>
    <property type="match status" value="1"/>
</dbReference>
<dbReference type="InterPro" id="IPR003961">
    <property type="entry name" value="FN3_dom"/>
</dbReference>
<proteinExistence type="inferred from homology"/>
<keyword evidence="3" id="KW-0326">Glycosidase</keyword>
<keyword evidence="2 7" id="KW-0378">Hydrolase</keyword>